<reference evidence="2" key="1">
    <citation type="submission" date="2014-04" db="EMBL/GenBank/DDBJ databases">
        <title>Evolutionary Origins and Diversification of the Mycorrhizal Mutualists.</title>
        <authorList>
            <consortium name="DOE Joint Genome Institute"/>
            <consortium name="Mycorrhizal Genomics Consortium"/>
            <person name="Kohler A."/>
            <person name="Kuo A."/>
            <person name="Nagy L.G."/>
            <person name="Floudas D."/>
            <person name="Copeland A."/>
            <person name="Barry K.W."/>
            <person name="Cichocki N."/>
            <person name="Veneault-Fourrey C."/>
            <person name="LaButti K."/>
            <person name="Lindquist E.A."/>
            <person name="Lipzen A."/>
            <person name="Lundell T."/>
            <person name="Morin E."/>
            <person name="Murat C."/>
            <person name="Riley R."/>
            <person name="Ohm R."/>
            <person name="Sun H."/>
            <person name="Tunlid A."/>
            <person name="Henrissat B."/>
            <person name="Grigoriev I.V."/>
            <person name="Hibbett D.S."/>
            <person name="Martin F."/>
        </authorList>
    </citation>
    <scope>NUCLEOTIDE SEQUENCE [LARGE SCALE GENOMIC DNA]</scope>
    <source>
        <strain evidence="2">FD-334 SS-4</strain>
    </source>
</reference>
<dbReference type="AlphaFoldDB" id="A0A0D2LLG0"/>
<dbReference type="EMBL" id="KN817520">
    <property type="protein sequence ID" value="KJA28767.1"/>
    <property type="molecule type" value="Genomic_DNA"/>
</dbReference>
<keyword evidence="2" id="KW-1185">Reference proteome</keyword>
<proteinExistence type="predicted"/>
<organism evidence="1 2">
    <name type="scientific">Hypholoma sublateritium (strain FD-334 SS-4)</name>
    <dbReference type="NCBI Taxonomy" id="945553"/>
    <lineage>
        <taxon>Eukaryota</taxon>
        <taxon>Fungi</taxon>
        <taxon>Dikarya</taxon>
        <taxon>Basidiomycota</taxon>
        <taxon>Agaricomycotina</taxon>
        <taxon>Agaricomycetes</taxon>
        <taxon>Agaricomycetidae</taxon>
        <taxon>Agaricales</taxon>
        <taxon>Agaricineae</taxon>
        <taxon>Strophariaceae</taxon>
        <taxon>Hypholoma</taxon>
    </lineage>
</organism>
<protein>
    <recommendedName>
        <fullName evidence="3">BTB domain-containing protein</fullName>
    </recommendedName>
</protein>
<evidence type="ECO:0000313" key="2">
    <source>
        <dbReference type="Proteomes" id="UP000054270"/>
    </source>
</evidence>
<accession>A0A0D2LLG0</accession>
<evidence type="ECO:0000313" key="1">
    <source>
        <dbReference type="EMBL" id="KJA28767.1"/>
    </source>
</evidence>
<dbReference type="STRING" id="945553.A0A0D2LLG0"/>
<evidence type="ECO:0008006" key="3">
    <source>
        <dbReference type="Google" id="ProtNLM"/>
    </source>
</evidence>
<name>A0A0D2LLG0_HYPSF</name>
<dbReference type="OMA" id="VWISTIR"/>
<dbReference type="InterPro" id="IPR011333">
    <property type="entry name" value="SKP1/BTB/POZ_sf"/>
</dbReference>
<dbReference type="Gene3D" id="3.30.710.10">
    <property type="entry name" value="Potassium Channel Kv1.1, Chain A"/>
    <property type="match status" value="1"/>
</dbReference>
<dbReference type="OrthoDB" id="3199068at2759"/>
<dbReference type="Proteomes" id="UP000054270">
    <property type="component" value="Unassembled WGS sequence"/>
</dbReference>
<gene>
    <name evidence="1" type="ORF">HYPSUDRAFT_33120</name>
</gene>
<sequence>MDNVFASPAVDANLTGTQSNGIGNENRSINDSPPVKDLQYWFEGEYIVFQVENVLFRVPSHQFKQESDVFRGMLSLPRQRQGYTESSEGNSADNPIILPSTIRAEDFRNFLKAIYPLNASANIAQGLSKEELESVLKLSTMWYFLDFRKEAIAELSKRFDPAEKIAAGRAYKISQFMIDGFTRIITRDSLITDLEAVIMDPLTAVALLRIRELNWNKIHRRLGLNVPNEIEKQFAEELKMIRQDEEGYKKIEQAPAVMPVPVGI</sequence>